<dbReference type="Proteomes" id="UP000827976">
    <property type="component" value="Chromosome 14"/>
</dbReference>
<keyword evidence="2" id="KW-1185">Reference proteome</keyword>
<gene>
    <name evidence="1" type="ORF">IHE45_14G058200</name>
</gene>
<reference evidence="2" key="1">
    <citation type="journal article" date="2022" name="Nat. Commun.">
        <title>Chromosome evolution and the genetic basis of agronomically important traits in greater yam.</title>
        <authorList>
            <person name="Bredeson J.V."/>
            <person name="Lyons J.B."/>
            <person name="Oniyinde I.O."/>
            <person name="Okereke N.R."/>
            <person name="Kolade O."/>
            <person name="Nnabue I."/>
            <person name="Nwadili C.O."/>
            <person name="Hribova E."/>
            <person name="Parker M."/>
            <person name="Nwogha J."/>
            <person name="Shu S."/>
            <person name="Carlson J."/>
            <person name="Kariba R."/>
            <person name="Muthemba S."/>
            <person name="Knop K."/>
            <person name="Barton G.J."/>
            <person name="Sherwood A.V."/>
            <person name="Lopez-Montes A."/>
            <person name="Asiedu R."/>
            <person name="Jamnadass R."/>
            <person name="Muchugi A."/>
            <person name="Goodstein D."/>
            <person name="Egesi C.N."/>
            <person name="Featherston J."/>
            <person name="Asfaw A."/>
            <person name="Simpson G.G."/>
            <person name="Dolezel J."/>
            <person name="Hendre P.S."/>
            <person name="Van Deynze A."/>
            <person name="Kumar P.L."/>
            <person name="Obidiegwu J.E."/>
            <person name="Bhattacharjee R."/>
            <person name="Rokhsar D.S."/>
        </authorList>
    </citation>
    <scope>NUCLEOTIDE SEQUENCE [LARGE SCALE GENOMIC DNA]</scope>
    <source>
        <strain evidence="2">cv. TDa95/00328</strain>
    </source>
</reference>
<evidence type="ECO:0000313" key="2">
    <source>
        <dbReference type="Proteomes" id="UP000827976"/>
    </source>
</evidence>
<proteinExistence type="predicted"/>
<comment type="caution">
    <text evidence="1">The sequence shown here is derived from an EMBL/GenBank/DDBJ whole genome shotgun (WGS) entry which is preliminary data.</text>
</comment>
<accession>A0ACB7URX9</accession>
<dbReference type="EMBL" id="CM037024">
    <property type="protein sequence ID" value="KAH7663480.1"/>
    <property type="molecule type" value="Genomic_DNA"/>
</dbReference>
<protein>
    <submittedName>
        <fullName evidence="1">ArsR-like helix-turn-helix domain-containing protein</fullName>
    </submittedName>
</protein>
<evidence type="ECO:0000313" key="1">
    <source>
        <dbReference type="EMBL" id="KAH7663480.1"/>
    </source>
</evidence>
<sequence>MRKGEGSGRKGTKNKRWRPIESRFFIRFMATQVEKGLKGNKSFKRQAIFAAARALKEEFGEEVSEANIHNHLRTIRRRWARIKHLKELSGVEWDTKTKTILMGNEEYKIYIKAHSQDEPYINKPIEDYDSLEAICGNDQVAGHLTVQVGDPIGVDIEDNDDPTDATPLNNGIDDVDSEEPSVSSSSSPPHFSETDHSQSQTSAHRKRKGRKSGGRRTRNAYADALYEVAKSIRELASALKTNKSISFATELAKECMKFKTYGYSNWEIARAYDYLMANDSKALAFYGKNDELRKLWVEDFIGLPKHRI</sequence>
<name>A0ACB7URX9_DIOAL</name>
<organism evidence="1 2">
    <name type="scientific">Dioscorea alata</name>
    <name type="common">Purple yam</name>
    <dbReference type="NCBI Taxonomy" id="55571"/>
    <lineage>
        <taxon>Eukaryota</taxon>
        <taxon>Viridiplantae</taxon>
        <taxon>Streptophyta</taxon>
        <taxon>Embryophyta</taxon>
        <taxon>Tracheophyta</taxon>
        <taxon>Spermatophyta</taxon>
        <taxon>Magnoliopsida</taxon>
        <taxon>Liliopsida</taxon>
        <taxon>Dioscoreales</taxon>
        <taxon>Dioscoreaceae</taxon>
        <taxon>Dioscorea</taxon>
    </lineage>
</organism>